<dbReference type="AlphaFoldDB" id="A0A0G2I9R1"/>
<comment type="caution">
    <text evidence="1">The sequence shown here is derived from an EMBL/GenBank/DDBJ whole genome shotgun (WGS) entry which is preliminary data.</text>
</comment>
<evidence type="ECO:0000313" key="2">
    <source>
        <dbReference type="Proteomes" id="UP000034164"/>
    </source>
</evidence>
<feature type="non-terminal residue" evidence="1">
    <location>
        <position position="1"/>
    </location>
</feature>
<dbReference type="Proteomes" id="UP000034164">
    <property type="component" value="Unassembled WGS sequence"/>
</dbReference>
<proteinExistence type="predicted"/>
<sequence>QKLKVKKQRIKVLFQSQIHSIIQNIKKTVLLSEHVNLFIIRIESETANQKMRNFEI</sequence>
<name>A0A0G2I9R1_9EURO</name>
<protein>
    <submittedName>
        <fullName evidence="1">Uncharacterized protein</fullName>
    </submittedName>
</protein>
<gene>
    <name evidence="1" type="ORF">EMCG_07336</name>
</gene>
<dbReference type="EMBL" id="LCZI01000364">
    <property type="protein sequence ID" value="KKZ66975.1"/>
    <property type="molecule type" value="Genomic_DNA"/>
</dbReference>
<evidence type="ECO:0000313" key="1">
    <source>
        <dbReference type="EMBL" id="KKZ66975.1"/>
    </source>
</evidence>
<dbReference type="OrthoDB" id="4189866at2759"/>
<reference evidence="2" key="1">
    <citation type="journal article" date="2015" name="PLoS Genet.">
        <title>The dynamic genome and transcriptome of the human fungal pathogen Blastomyces and close relative Emmonsia.</title>
        <authorList>
            <person name="Munoz J.F."/>
            <person name="Gauthier G.M."/>
            <person name="Desjardins C.A."/>
            <person name="Gallo J.E."/>
            <person name="Holder J."/>
            <person name="Sullivan T.D."/>
            <person name="Marty A.J."/>
            <person name="Carmen J.C."/>
            <person name="Chen Z."/>
            <person name="Ding L."/>
            <person name="Gujja S."/>
            <person name="Magrini V."/>
            <person name="Misas E."/>
            <person name="Mitreva M."/>
            <person name="Priest M."/>
            <person name="Saif S."/>
            <person name="Whiston E.A."/>
            <person name="Young S."/>
            <person name="Zeng Q."/>
            <person name="Goldman W.E."/>
            <person name="Mardis E.R."/>
            <person name="Taylor J.W."/>
            <person name="McEwen J.G."/>
            <person name="Clay O.K."/>
            <person name="Klein B.S."/>
            <person name="Cuomo C.A."/>
        </authorList>
    </citation>
    <scope>NUCLEOTIDE SEQUENCE [LARGE SCALE GENOMIC DNA]</scope>
    <source>
        <strain evidence="2">UAMH 3008</strain>
    </source>
</reference>
<accession>A0A0G2I9R1</accession>
<dbReference type="VEuPathDB" id="FungiDB:EMCG_07336"/>
<organism evidence="1 2">
    <name type="scientific">[Emmonsia] crescens</name>
    <dbReference type="NCBI Taxonomy" id="73230"/>
    <lineage>
        <taxon>Eukaryota</taxon>
        <taxon>Fungi</taxon>
        <taxon>Dikarya</taxon>
        <taxon>Ascomycota</taxon>
        <taxon>Pezizomycotina</taxon>
        <taxon>Eurotiomycetes</taxon>
        <taxon>Eurotiomycetidae</taxon>
        <taxon>Onygenales</taxon>
        <taxon>Ajellomycetaceae</taxon>
        <taxon>Emergomyces</taxon>
    </lineage>
</organism>